<dbReference type="InterPro" id="IPR013154">
    <property type="entry name" value="ADH-like_N"/>
</dbReference>
<organism evidence="8">
    <name type="scientific">Picea sitchensis</name>
    <name type="common">Sitka spruce</name>
    <name type="synonym">Pinus sitchensis</name>
    <dbReference type="NCBI Taxonomy" id="3332"/>
    <lineage>
        <taxon>Eukaryota</taxon>
        <taxon>Viridiplantae</taxon>
        <taxon>Streptophyta</taxon>
        <taxon>Embryophyta</taxon>
        <taxon>Tracheophyta</taxon>
        <taxon>Spermatophyta</taxon>
        <taxon>Pinopsida</taxon>
        <taxon>Pinidae</taxon>
        <taxon>Conifers I</taxon>
        <taxon>Pinales</taxon>
        <taxon>Pinaceae</taxon>
        <taxon>Picea</taxon>
    </lineage>
</organism>
<dbReference type="SUPFAM" id="SSF50129">
    <property type="entry name" value="GroES-like"/>
    <property type="match status" value="1"/>
</dbReference>
<accession>A9P2G0</accession>
<evidence type="ECO:0000256" key="4">
    <source>
        <dbReference type="ARBA" id="ARBA00023002"/>
    </source>
</evidence>
<dbReference type="GO" id="GO:0016616">
    <property type="term" value="F:oxidoreductase activity, acting on the CH-OH group of donors, NAD or NADP as acceptor"/>
    <property type="evidence" value="ECO:0007669"/>
    <property type="project" value="InterPro"/>
</dbReference>
<keyword evidence="4" id="KW-0560">Oxidoreductase</keyword>
<dbReference type="Pfam" id="PF08240">
    <property type="entry name" value="ADH_N"/>
    <property type="match status" value="1"/>
</dbReference>
<dbReference type="EMBL" id="EF087838">
    <property type="protein sequence ID" value="ABK27071.1"/>
    <property type="molecule type" value="mRNA"/>
</dbReference>
<evidence type="ECO:0000259" key="7">
    <source>
        <dbReference type="SMART" id="SM00829"/>
    </source>
</evidence>
<dbReference type="GO" id="GO:0008270">
    <property type="term" value="F:zinc ion binding"/>
    <property type="evidence" value="ECO:0007669"/>
    <property type="project" value="InterPro"/>
</dbReference>
<proteinExistence type="evidence at transcript level"/>
<dbReference type="InterPro" id="IPR020843">
    <property type="entry name" value="ER"/>
</dbReference>
<keyword evidence="2 6" id="KW-0479">Metal-binding</keyword>
<dbReference type="SMART" id="SM00829">
    <property type="entry name" value="PKS_ER"/>
    <property type="match status" value="1"/>
</dbReference>
<feature type="domain" description="Enoyl reductase (ER)" evidence="7">
    <location>
        <begin position="20"/>
        <end position="348"/>
    </location>
</feature>
<dbReference type="InterPro" id="IPR036291">
    <property type="entry name" value="NAD(P)-bd_dom_sf"/>
</dbReference>
<dbReference type="FunFam" id="3.40.50.720:FF:000022">
    <property type="entry name" value="Cinnamyl alcohol dehydrogenase"/>
    <property type="match status" value="1"/>
</dbReference>
<dbReference type="FunFam" id="3.90.180.10:FF:000004">
    <property type="entry name" value="probable cinnamyl alcohol dehydrogenase"/>
    <property type="match status" value="1"/>
</dbReference>
<sequence length="357" mass="38808">MGGLESERTVTGYAARDTSGHLSPYTYKLRNKGPEDVILRVIYCGICSADLVQMYNELGMSVYPMVPGHEVAGVVTEIGSEVKKFKVGDHVGVGRIVGSCRSCRHCNESMEQYCSKRIWTFSDVNHDGTPTQGGFASSMVVDQMFVVRIPASLPLEQAAPLLCAGVTVYSPMKHFGMTEPGKKCGILGLGGVGHMGVKIAKAFGLHVTVISSSDKKKEEALEVLGADDYIVSKDAEKMQEAAESLDYIMDTIPVAHPLEPYLALLKTNGKLVMLGVVTEPLHFVSPLLILGRRSIVGSFIGSMEETQETLDFCAEKKVSSMVEVVSLDYINTAIERLVNNDVRYRFVVDVAGSNLDK</sequence>
<dbReference type="SUPFAM" id="SSF51735">
    <property type="entry name" value="NAD(P)-binding Rossmann-fold domains"/>
    <property type="match status" value="1"/>
</dbReference>
<dbReference type="PROSITE" id="PS00059">
    <property type="entry name" value="ADH_ZINC"/>
    <property type="match status" value="1"/>
</dbReference>
<dbReference type="Gene3D" id="3.40.50.720">
    <property type="entry name" value="NAD(P)-binding Rossmann-like Domain"/>
    <property type="match status" value="1"/>
</dbReference>
<name>A9P2G0_PICSI</name>
<dbReference type="Gene3D" id="3.90.180.10">
    <property type="entry name" value="Medium-chain alcohol dehydrogenases, catalytic domain"/>
    <property type="match status" value="1"/>
</dbReference>
<evidence type="ECO:0000256" key="5">
    <source>
        <dbReference type="ARBA" id="ARBA00057621"/>
    </source>
</evidence>
<evidence type="ECO:0000256" key="2">
    <source>
        <dbReference type="ARBA" id="ARBA00022723"/>
    </source>
</evidence>
<evidence type="ECO:0000313" key="8">
    <source>
        <dbReference type="EMBL" id="ABK27071.1"/>
    </source>
</evidence>
<dbReference type="InterPro" id="IPR047109">
    <property type="entry name" value="CAD-like"/>
</dbReference>
<dbReference type="InterPro" id="IPR002328">
    <property type="entry name" value="ADH_Zn_CS"/>
</dbReference>
<evidence type="ECO:0000256" key="3">
    <source>
        <dbReference type="ARBA" id="ARBA00022833"/>
    </source>
</evidence>
<reference evidence="8" key="1">
    <citation type="journal article" date="2008" name="BMC Genomics">
        <title>A conifer genomics resource of 200,000 spruce (Picea spp.) ESTs and 6,464 high-quality, sequence-finished full-length cDNAs for Sitka spruce (Picea sitchensis).</title>
        <authorList>
            <person name="Ralph S.G."/>
            <person name="Chun H.J."/>
            <person name="Kolosova N."/>
            <person name="Cooper D."/>
            <person name="Oddy C."/>
            <person name="Ritland C.E."/>
            <person name="Kirkpatrick R."/>
            <person name="Moore R."/>
            <person name="Barber S."/>
            <person name="Holt R.A."/>
            <person name="Jones S.J."/>
            <person name="Marra M.A."/>
            <person name="Douglas C.J."/>
            <person name="Ritland K."/>
            <person name="Bohlmann J."/>
        </authorList>
    </citation>
    <scope>NUCLEOTIDE SEQUENCE</scope>
    <source>
        <tissue evidence="8">Bark</tissue>
    </source>
</reference>
<protein>
    <recommendedName>
        <fullName evidence="7">Enoyl reductase (ER) domain-containing protein</fullName>
    </recommendedName>
</protein>
<comment type="cofactor">
    <cofactor evidence="1 6">
        <name>Zn(2+)</name>
        <dbReference type="ChEBI" id="CHEBI:29105"/>
    </cofactor>
</comment>
<dbReference type="GO" id="GO:0009809">
    <property type="term" value="P:lignin biosynthetic process"/>
    <property type="evidence" value="ECO:0007669"/>
    <property type="project" value="UniProtKB-ARBA"/>
</dbReference>
<dbReference type="InterPro" id="IPR011032">
    <property type="entry name" value="GroES-like_sf"/>
</dbReference>
<evidence type="ECO:0000256" key="6">
    <source>
        <dbReference type="RuleBase" id="RU361277"/>
    </source>
</evidence>
<comment type="similarity">
    <text evidence="6">Belongs to the zinc-containing alcohol dehydrogenase family.</text>
</comment>
<comment type="function">
    <text evidence="5">Involved in lignin biosynthesis. Catalyzes the final step specific for the production of lignin monomers. Catalyzes the NADPH-dependent reduction of coniferaldehyde, 5-hydroxyconiferaldehyde, sinapaldehyde, 4-coumaraldehyde and caffeyl aldehyde to their respective alcohols.</text>
</comment>
<dbReference type="Pfam" id="PF00107">
    <property type="entry name" value="ADH_zinc_N"/>
    <property type="match status" value="1"/>
</dbReference>
<dbReference type="AlphaFoldDB" id="A9P2G0"/>
<dbReference type="CDD" id="cd05283">
    <property type="entry name" value="CAD1"/>
    <property type="match status" value="1"/>
</dbReference>
<dbReference type="PANTHER" id="PTHR42683">
    <property type="entry name" value="ALDEHYDE REDUCTASE"/>
    <property type="match status" value="1"/>
</dbReference>
<dbReference type="InterPro" id="IPR013149">
    <property type="entry name" value="ADH-like_C"/>
</dbReference>
<evidence type="ECO:0000256" key="1">
    <source>
        <dbReference type="ARBA" id="ARBA00001947"/>
    </source>
</evidence>
<keyword evidence="3 6" id="KW-0862">Zinc</keyword>